<sequence length="400" mass="43190">MRSLETKRHISFLRMLTLPHVGVLVGVVLSFGVWMLPAVSTAGKGFVAAPTSFYETSLTLLAYGAIVASCAVGYFLGIPLGRRLPVSRVQERAGLEMTGVWTAWIALATLGVGLAMLKIVGALGVGGCIQAITSFNANGLKKVLYEDYSLGLLSLRYVAILVGGIAIFRYLAFREVSMRTIVSLCLTLAIAMISSRLSLIWAVVIGGCTYLLAPSSIEKRKISLAEVAVWGGIFMFVIGALTISRTYGYYQKRGAETFVAAASGEFNRYLAAPFQGSIEAVNSPSTSGRMPDTAGIDNGLTTNSALMEVAVWAGKWNVVALSVILFLSGVACGMLHYFRGTYVIVMYGVFQCCNLEVWRIVMFDKGITLTLLFVALAVPFTLTFLRLPAIQIPTLKLRLR</sequence>
<feature type="transmembrane region" description="Helical" evidence="1">
    <location>
        <begin position="316"/>
        <end position="338"/>
    </location>
</feature>
<dbReference type="Proteomes" id="UP000315010">
    <property type="component" value="Unassembled WGS sequence"/>
</dbReference>
<feature type="transmembrane region" description="Helical" evidence="1">
    <location>
        <begin position="21"/>
        <end position="40"/>
    </location>
</feature>
<accession>A0A5C5YXD6</accession>
<evidence type="ECO:0000313" key="3">
    <source>
        <dbReference type="Proteomes" id="UP000315010"/>
    </source>
</evidence>
<evidence type="ECO:0000313" key="2">
    <source>
        <dbReference type="EMBL" id="TWT79213.1"/>
    </source>
</evidence>
<keyword evidence="1" id="KW-1133">Transmembrane helix</keyword>
<dbReference type="OrthoDB" id="1444547at2"/>
<protein>
    <submittedName>
        <fullName evidence="2">Uncharacterized protein</fullName>
    </submittedName>
</protein>
<feature type="transmembrane region" description="Helical" evidence="1">
    <location>
        <begin position="367"/>
        <end position="390"/>
    </location>
</feature>
<organism evidence="2 3">
    <name type="scientific">Novipirellula herctigrandis</name>
    <dbReference type="NCBI Taxonomy" id="2527986"/>
    <lineage>
        <taxon>Bacteria</taxon>
        <taxon>Pseudomonadati</taxon>
        <taxon>Planctomycetota</taxon>
        <taxon>Planctomycetia</taxon>
        <taxon>Pirellulales</taxon>
        <taxon>Pirellulaceae</taxon>
        <taxon>Novipirellula</taxon>
    </lineage>
</organism>
<comment type="caution">
    <text evidence="2">The sequence shown here is derived from an EMBL/GenBank/DDBJ whole genome shotgun (WGS) entry which is preliminary data.</text>
</comment>
<keyword evidence="1" id="KW-0812">Transmembrane</keyword>
<proteinExistence type="predicted"/>
<feature type="transmembrane region" description="Helical" evidence="1">
    <location>
        <begin position="224"/>
        <end position="243"/>
    </location>
</feature>
<dbReference type="RefSeq" id="WP_146394483.1">
    <property type="nucleotide sequence ID" value="NZ_SJPJ01000001.1"/>
</dbReference>
<gene>
    <name evidence="2" type="ORF">CA13_06110</name>
</gene>
<dbReference type="AlphaFoldDB" id="A0A5C5YXD6"/>
<reference evidence="2 3" key="1">
    <citation type="submission" date="2019-02" db="EMBL/GenBank/DDBJ databases">
        <title>Deep-cultivation of Planctomycetes and their phenomic and genomic characterization uncovers novel biology.</title>
        <authorList>
            <person name="Wiegand S."/>
            <person name="Jogler M."/>
            <person name="Boedeker C."/>
            <person name="Pinto D."/>
            <person name="Vollmers J."/>
            <person name="Rivas-Marin E."/>
            <person name="Kohn T."/>
            <person name="Peeters S.H."/>
            <person name="Heuer A."/>
            <person name="Rast P."/>
            <person name="Oberbeckmann S."/>
            <person name="Bunk B."/>
            <person name="Jeske O."/>
            <person name="Meyerdierks A."/>
            <person name="Storesund J.E."/>
            <person name="Kallscheuer N."/>
            <person name="Luecker S."/>
            <person name="Lage O.M."/>
            <person name="Pohl T."/>
            <person name="Merkel B.J."/>
            <person name="Hornburger P."/>
            <person name="Mueller R.-W."/>
            <person name="Bruemmer F."/>
            <person name="Labrenz M."/>
            <person name="Spormann A.M."/>
            <person name="Op Den Camp H."/>
            <person name="Overmann J."/>
            <person name="Amann R."/>
            <person name="Jetten M.S.M."/>
            <person name="Mascher T."/>
            <person name="Medema M.H."/>
            <person name="Devos D.P."/>
            <person name="Kaster A.-K."/>
            <person name="Ovreas L."/>
            <person name="Rohde M."/>
            <person name="Galperin M.Y."/>
            <person name="Jogler C."/>
        </authorList>
    </citation>
    <scope>NUCLEOTIDE SEQUENCE [LARGE SCALE GENOMIC DNA]</scope>
    <source>
        <strain evidence="2 3">CA13</strain>
    </source>
</reference>
<keyword evidence="3" id="KW-1185">Reference proteome</keyword>
<dbReference type="EMBL" id="SJPJ01000001">
    <property type="protein sequence ID" value="TWT79213.1"/>
    <property type="molecule type" value="Genomic_DNA"/>
</dbReference>
<feature type="transmembrane region" description="Helical" evidence="1">
    <location>
        <begin position="60"/>
        <end position="80"/>
    </location>
</feature>
<feature type="transmembrane region" description="Helical" evidence="1">
    <location>
        <begin position="101"/>
        <end position="132"/>
    </location>
</feature>
<evidence type="ECO:0000256" key="1">
    <source>
        <dbReference type="SAM" id="Phobius"/>
    </source>
</evidence>
<feature type="transmembrane region" description="Helical" evidence="1">
    <location>
        <begin position="184"/>
        <end position="212"/>
    </location>
</feature>
<feature type="transmembrane region" description="Helical" evidence="1">
    <location>
        <begin position="152"/>
        <end position="172"/>
    </location>
</feature>
<name>A0A5C5YXD6_9BACT</name>
<keyword evidence="1" id="KW-0472">Membrane</keyword>